<feature type="compositionally biased region" description="Polar residues" evidence="1">
    <location>
        <begin position="125"/>
        <end position="141"/>
    </location>
</feature>
<keyword evidence="4" id="KW-1185">Reference proteome</keyword>
<evidence type="ECO:0000313" key="4">
    <source>
        <dbReference type="Proteomes" id="UP000603453"/>
    </source>
</evidence>
<evidence type="ECO:0000256" key="1">
    <source>
        <dbReference type="SAM" id="MobiDB-lite"/>
    </source>
</evidence>
<dbReference type="InterPro" id="IPR039859">
    <property type="entry name" value="PFA4/ZDH16/20/ERF2-like"/>
</dbReference>
<evidence type="ECO:0008006" key="5">
    <source>
        <dbReference type="Google" id="ProtNLM"/>
    </source>
</evidence>
<keyword evidence="2" id="KW-0472">Membrane</keyword>
<dbReference type="GO" id="GO:0016409">
    <property type="term" value="F:palmitoyltransferase activity"/>
    <property type="evidence" value="ECO:0007669"/>
    <property type="project" value="InterPro"/>
</dbReference>
<accession>A0A8H7R225</accession>
<dbReference type="OrthoDB" id="331948at2759"/>
<dbReference type="PANTHER" id="PTHR12246">
    <property type="entry name" value="PALMITOYLTRANSFERASE ZDHHC16"/>
    <property type="match status" value="1"/>
</dbReference>
<gene>
    <name evidence="3" type="ORF">INT47_013260</name>
</gene>
<name>A0A8H7R225_9FUNG</name>
<feature type="compositionally biased region" description="Polar residues" evidence="1">
    <location>
        <begin position="178"/>
        <end position="188"/>
    </location>
</feature>
<organism evidence="3 4">
    <name type="scientific">Mucor saturninus</name>
    <dbReference type="NCBI Taxonomy" id="64648"/>
    <lineage>
        <taxon>Eukaryota</taxon>
        <taxon>Fungi</taxon>
        <taxon>Fungi incertae sedis</taxon>
        <taxon>Mucoromycota</taxon>
        <taxon>Mucoromycotina</taxon>
        <taxon>Mucoromycetes</taxon>
        <taxon>Mucorales</taxon>
        <taxon>Mucorineae</taxon>
        <taxon>Mucoraceae</taxon>
        <taxon>Mucor</taxon>
    </lineage>
</organism>
<protein>
    <recommendedName>
        <fullName evidence="5">Palmitoyltransferase</fullName>
    </recommendedName>
</protein>
<keyword evidence="2" id="KW-0812">Transmembrane</keyword>
<dbReference type="AlphaFoldDB" id="A0A8H7R225"/>
<sequence>MRHHNIRPSTLEACFLSINLISSSVIMVAVGILTSYHVYCITTNTTTIEGWEKGRSLTIKGMGKIQNVKCPYDQGIYKNLQSVLGQWPIFWFLPGPMSGTGLDFPISTKYMSDGLDDEEKEGSLEKSQQFSSTTSLNRSGSLESHWTSYTTELARSHTVDSRYGLTVDITPLQPLKTKPSNNTINSRRSAPATPGSILTFASTATTLVDFHHNSHKLPSKLPNSYSDSDYSMTFR</sequence>
<comment type="caution">
    <text evidence="3">The sequence shown here is derived from an EMBL/GenBank/DDBJ whole genome shotgun (WGS) entry which is preliminary data.</text>
</comment>
<feature type="region of interest" description="Disordered" evidence="1">
    <location>
        <begin position="115"/>
        <end position="141"/>
    </location>
</feature>
<evidence type="ECO:0000256" key="2">
    <source>
        <dbReference type="SAM" id="Phobius"/>
    </source>
</evidence>
<keyword evidence="2" id="KW-1133">Transmembrane helix</keyword>
<feature type="transmembrane region" description="Helical" evidence="2">
    <location>
        <begin position="12"/>
        <end position="39"/>
    </location>
</feature>
<evidence type="ECO:0000313" key="3">
    <source>
        <dbReference type="EMBL" id="KAG2203044.1"/>
    </source>
</evidence>
<dbReference type="Proteomes" id="UP000603453">
    <property type="component" value="Unassembled WGS sequence"/>
</dbReference>
<reference evidence="3" key="1">
    <citation type="submission" date="2020-12" db="EMBL/GenBank/DDBJ databases">
        <title>Metabolic potential, ecology and presence of endohyphal bacteria is reflected in genomic diversity of Mucoromycotina.</title>
        <authorList>
            <person name="Muszewska A."/>
            <person name="Okrasinska A."/>
            <person name="Steczkiewicz K."/>
            <person name="Drgas O."/>
            <person name="Orlowska M."/>
            <person name="Perlinska-Lenart U."/>
            <person name="Aleksandrzak-Piekarczyk T."/>
            <person name="Szatraj K."/>
            <person name="Zielenkiewicz U."/>
            <person name="Pilsyk S."/>
            <person name="Malc E."/>
            <person name="Mieczkowski P."/>
            <person name="Kruszewska J.S."/>
            <person name="Biernat P."/>
            <person name="Pawlowska J."/>
        </authorList>
    </citation>
    <scope>NUCLEOTIDE SEQUENCE</scope>
    <source>
        <strain evidence="3">WA0000017839</strain>
    </source>
</reference>
<dbReference type="EMBL" id="JAEPRD010000055">
    <property type="protein sequence ID" value="KAG2203044.1"/>
    <property type="molecule type" value="Genomic_DNA"/>
</dbReference>
<feature type="region of interest" description="Disordered" evidence="1">
    <location>
        <begin position="174"/>
        <end position="193"/>
    </location>
</feature>
<proteinExistence type="predicted"/>